<dbReference type="InterPro" id="IPR001844">
    <property type="entry name" value="Cpn60/GroEL"/>
</dbReference>
<dbReference type="Gene3D" id="3.50.7.10">
    <property type="entry name" value="GroEL"/>
    <property type="match status" value="1"/>
</dbReference>
<dbReference type="SUPFAM" id="SSF48592">
    <property type="entry name" value="GroEL equatorial domain-like"/>
    <property type="match status" value="1"/>
</dbReference>
<comment type="caution">
    <text evidence="6">The sequence shown here is derived from an EMBL/GenBank/DDBJ whole genome shotgun (WGS) entry which is preliminary data.</text>
</comment>
<dbReference type="EMBL" id="CAMAPF010000927">
    <property type="protein sequence ID" value="CAH9122747.1"/>
    <property type="molecule type" value="Genomic_DNA"/>
</dbReference>
<dbReference type="InterPro" id="IPR027410">
    <property type="entry name" value="TCP-1-like_intermed_sf"/>
</dbReference>
<comment type="similarity">
    <text evidence="1 5">Belongs to the chaperonin (HSP60) family.</text>
</comment>
<dbReference type="Gene3D" id="3.30.260.10">
    <property type="entry name" value="TCP-1-like chaperonin intermediate domain"/>
    <property type="match status" value="1"/>
</dbReference>
<dbReference type="NCBIfam" id="NF009487">
    <property type="entry name" value="PRK12849.1"/>
    <property type="match status" value="1"/>
</dbReference>
<dbReference type="InterPro" id="IPR027409">
    <property type="entry name" value="GroEL-like_apical_dom_sf"/>
</dbReference>
<evidence type="ECO:0000256" key="5">
    <source>
        <dbReference type="RuleBase" id="RU000418"/>
    </source>
</evidence>
<dbReference type="GO" id="GO:0042026">
    <property type="term" value="P:protein refolding"/>
    <property type="evidence" value="ECO:0007669"/>
    <property type="project" value="InterPro"/>
</dbReference>
<evidence type="ECO:0000256" key="1">
    <source>
        <dbReference type="ARBA" id="ARBA00006607"/>
    </source>
</evidence>
<dbReference type="InterPro" id="IPR018370">
    <property type="entry name" value="Chaperonin_Cpn60_CS"/>
</dbReference>
<evidence type="ECO:0000256" key="3">
    <source>
        <dbReference type="ARBA" id="ARBA00022840"/>
    </source>
</evidence>
<reference evidence="6" key="1">
    <citation type="submission" date="2022-07" db="EMBL/GenBank/DDBJ databases">
        <authorList>
            <person name="Macas J."/>
            <person name="Novak P."/>
            <person name="Neumann P."/>
        </authorList>
    </citation>
    <scope>NUCLEOTIDE SEQUENCE</scope>
</reference>
<evidence type="ECO:0000313" key="6">
    <source>
        <dbReference type="EMBL" id="CAH9122747.1"/>
    </source>
</evidence>
<evidence type="ECO:0000256" key="2">
    <source>
        <dbReference type="ARBA" id="ARBA00022741"/>
    </source>
</evidence>
<dbReference type="FunFam" id="3.50.7.10:FF:000001">
    <property type="entry name" value="60 kDa chaperonin"/>
    <property type="match status" value="1"/>
</dbReference>
<accession>A0AAV0EHP9</accession>
<dbReference type="NCBIfam" id="NF009489">
    <property type="entry name" value="PRK12851.1"/>
    <property type="match status" value="1"/>
</dbReference>
<dbReference type="GO" id="GO:0005524">
    <property type="term" value="F:ATP binding"/>
    <property type="evidence" value="ECO:0007669"/>
    <property type="project" value="UniProtKB-KW"/>
</dbReference>
<keyword evidence="4" id="KW-0143">Chaperone</keyword>
<keyword evidence="2" id="KW-0547">Nucleotide-binding</keyword>
<evidence type="ECO:0000256" key="4">
    <source>
        <dbReference type="ARBA" id="ARBA00023186"/>
    </source>
</evidence>
<dbReference type="Pfam" id="PF00118">
    <property type="entry name" value="Cpn60_TCP1"/>
    <property type="match status" value="1"/>
</dbReference>
<dbReference type="SUPFAM" id="SSF54849">
    <property type="entry name" value="GroEL-intermediate domain like"/>
    <property type="match status" value="1"/>
</dbReference>
<dbReference type="PROSITE" id="PS00296">
    <property type="entry name" value="CHAPERONINS_CPN60"/>
    <property type="match status" value="1"/>
</dbReference>
<dbReference type="Proteomes" id="UP001152523">
    <property type="component" value="Unassembled WGS sequence"/>
</dbReference>
<protein>
    <submittedName>
        <fullName evidence="6">Uncharacterized protein</fullName>
    </submittedName>
</protein>
<dbReference type="InterPro" id="IPR027413">
    <property type="entry name" value="GROEL-like_equatorial_sf"/>
</dbReference>
<dbReference type="SUPFAM" id="SSF52029">
    <property type="entry name" value="GroEL apical domain-like"/>
    <property type="match status" value="1"/>
</dbReference>
<dbReference type="AlphaFoldDB" id="A0AAV0EHP9"/>
<gene>
    <name evidence="6" type="ORF">CEPIT_LOCUS24699</name>
</gene>
<dbReference type="NCBIfam" id="NF009488">
    <property type="entry name" value="PRK12850.1"/>
    <property type="match status" value="1"/>
</dbReference>
<sequence>MDLRIGINMAVDAVIADLKSRAVIITTPEEISQVATISANGEREIGELIAQAMEKVGKDGVITVADGNTMDNELEVVEGMKLSRGYISPYFVTNVKAQKCELENPLILIHEKKISDLYSVMKVLEKAVENRRALLIVAEDLESDALTMLILNKHKAGVKVCAIKSPGFGDNRRANVEDLAILTGGQVISEERGLTLDKVTLDMLGTAKKVTVYVDDTIVLHGGGDKKLIEERCEELRAAMNKRGPMFDKEKAHERLSKLSGGVAVFKVGGVSEAEVGDRKDRVTDALNATKAAVEEGIVAGGGAALLHATRVLKKLETANESQRRGVQIIENALRAPAFTIASNAGVDGSLVVGKLLEQDNLNFGYDAVKDQYVDMVNEGIMDPLQGWI</sequence>
<organism evidence="6 7">
    <name type="scientific">Cuscuta epithymum</name>
    <dbReference type="NCBI Taxonomy" id="186058"/>
    <lineage>
        <taxon>Eukaryota</taxon>
        <taxon>Viridiplantae</taxon>
        <taxon>Streptophyta</taxon>
        <taxon>Embryophyta</taxon>
        <taxon>Tracheophyta</taxon>
        <taxon>Spermatophyta</taxon>
        <taxon>Magnoliopsida</taxon>
        <taxon>eudicotyledons</taxon>
        <taxon>Gunneridae</taxon>
        <taxon>Pentapetalae</taxon>
        <taxon>asterids</taxon>
        <taxon>lamiids</taxon>
        <taxon>Solanales</taxon>
        <taxon>Convolvulaceae</taxon>
        <taxon>Cuscuteae</taxon>
        <taxon>Cuscuta</taxon>
        <taxon>Cuscuta subgen. Cuscuta</taxon>
    </lineage>
</organism>
<keyword evidence="7" id="KW-1185">Reference proteome</keyword>
<keyword evidence="3" id="KW-0067">ATP-binding</keyword>
<name>A0AAV0EHP9_9ASTE</name>
<dbReference type="Gene3D" id="1.10.560.10">
    <property type="entry name" value="GroEL-like equatorial domain"/>
    <property type="match status" value="1"/>
</dbReference>
<dbReference type="InterPro" id="IPR002423">
    <property type="entry name" value="Cpn60/GroEL/TCP-1"/>
</dbReference>
<evidence type="ECO:0000313" key="7">
    <source>
        <dbReference type="Proteomes" id="UP001152523"/>
    </source>
</evidence>
<dbReference type="GO" id="GO:0140662">
    <property type="term" value="F:ATP-dependent protein folding chaperone"/>
    <property type="evidence" value="ECO:0007669"/>
    <property type="project" value="InterPro"/>
</dbReference>
<dbReference type="CDD" id="cd03344">
    <property type="entry name" value="GroEL"/>
    <property type="match status" value="1"/>
</dbReference>
<dbReference type="PANTHER" id="PTHR45633">
    <property type="entry name" value="60 KDA HEAT SHOCK PROTEIN, MITOCHONDRIAL"/>
    <property type="match status" value="1"/>
</dbReference>
<dbReference type="PRINTS" id="PR00298">
    <property type="entry name" value="CHAPERONIN60"/>
</dbReference>
<dbReference type="NCBIfam" id="NF000592">
    <property type="entry name" value="PRK00013.1"/>
    <property type="match status" value="1"/>
</dbReference>
<proteinExistence type="inferred from homology"/>